<gene>
    <name evidence="2" type="ORF">F53441_10934</name>
</gene>
<evidence type="ECO:0000256" key="1">
    <source>
        <dbReference type="SAM" id="MobiDB-lite"/>
    </source>
</evidence>
<sequence>MREERKFALRLEHMASLPSIQLKAEQDEERIRLTKVVHDINRPTPDYLIGKDLFAAAAENVKKRWKAQGIWDDTWGITIPCRWKHEERHDSDLVVDPNVKVNLFVGERTQAKSTEEPHRKLMKRCEREASRQFYQFLYQVSAQRDLIQSECRPSDDPAESHIASHRVLEGPIHHRAALDAWANTRLASEELHCQRTSDSPSPSPSPDINTVAYTRVKDTWVKREIWNVKWGVLPGMTWKHEQPLEEMLLEEMGPDPVPSQAEDATNSTEERPSLFRSLGPPVTTSPGAAITTIGQRSSHHLRDSGVLTASLQNGQNLLPCELANRDRLPCRLRFRIPSSPRLHCEGVNANNPNENWEWTSPMRRLSHATMTLGRC</sequence>
<dbReference type="AlphaFoldDB" id="A0A8H4NUU6"/>
<protein>
    <submittedName>
        <fullName evidence="2">Major royal jelly protein</fullName>
    </submittedName>
</protein>
<reference evidence="2" key="1">
    <citation type="submission" date="2020-01" db="EMBL/GenBank/DDBJ databases">
        <title>Identification and distribution of gene clusters putatively required for synthesis of sphingolipid metabolism inhibitors in phylogenetically diverse species of the filamentous fungus Fusarium.</title>
        <authorList>
            <person name="Kim H.-S."/>
            <person name="Busman M."/>
            <person name="Brown D.W."/>
            <person name="Divon H."/>
            <person name="Uhlig S."/>
            <person name="Proctor R.H."/>
        </authorList>
    </citation>
    <scope>NUCLEOTIDE SEQUENCE</scope>
    <source>
        <strain evidence="2">NRRL 53441</strain>
    </source>
</reference>
<dbReference type="Proteomes" id="UP000605986">
    <property type="component" value="Unassembled WGS sequence"/>
</dbReference>
<evidence type="ECO:0000313" key="3">
    <source>
        <dbReference type="Proteomes" id="UP000605986"/>
    </source>
</evidence>
<name>A0A8H4NUU6_9HYPO</name>
<dbReference type="EMBL" id="JAADJG010000532">
    <property type="protein sequence ID" value="KAF4445246.1"/>
    <property type="molecule type" value="Genomic_DNA"/>
</dbReference>
<dbReference type="OrthoDB" id="5401786at2759"/>
<keyword evidence="3" id="KW-1185">Reference proteome</keyword>
<comment type="caution">
    <text evidence="2">The sequence shown here is derived from an EMBL/GenBank/DDBJ whole genome shotgun (WGS) entry which is preliminary data.</text>
</comment>
<proteinExistence type="predicted"/>
<accession>A0A8H4NUU6</accession>
<evidence type="ECO:0000313" key="2">
    <source>
        <dbReference type="EMBL" id="KAF4445246.1"/>
    </source>
</evidence>
<organism evidence="2 3">
    <name type="scientific">Fusarium austroafricanum</name>
    <dbReference type="NCBI Taxonomy" id="2364996"/>
    <lineage>
        <taxon>Eukaryota</taxon>
        <taxon>Fungi</taxon>
        <taxon>Dikarya</taxon>
        <taxon>Ascomycota</taxon>
        <taxon>Pezizomycotina</taxon>
        <taxon>Sordariomycetes</taxon>
        <taxon>Hypocreomycetidae</taxon>
        <taxon>Hypocreales</taxon>
        <taxon>Nectriaceae</taxon>
        <taxon>Fusarium</taxon>
        <taxon>Fusarium concolor species complex</taxon>
    </lineage>
</organism>
<feature type="region of interest" description="Disordered" evidence="1">
    <location>
        <begin position="252"/>
        <end position="284"/>
    </location>
</feature>